<dbReference type="InterPro" id="IPR027417">
    <property type="entry name" value="P-loop_NTPase"/>
</dbReference>
<dbReference type="Proteomes" id="UP000586305">
    <property type="component" value="Unassembled WGS sequence"/>
</dbReference>
<dbReference type="InterPro" id="IPR006083">
    <property type="entry name" value="PRK/URK"/>
</dbReference>
<name>A0A849V8R4_9GAMM</name>
<dbReference type="PANTHER" id="PTHR10285">
    <property type="entry name" value="URIDINE KINASE"/>
    <property type="match status" value="1"/>
</dbReference>
<keyword evidence="3" id="KW-1185">Reference proteome</keyword>
<comment type="caution">
    <text evidence="2">The sequence shown here is derived from an EMBL/GenBank/DDBJ whole genome shotgun (WGS) entry which is preliminary data.</text>
</comment>
<dbReference type="GO" id="GO:0016301">
    <property type="term" value="F:kinase activity"/>
    <property type="evidence" value="ECO:0007669"/>
    <property type="project" value="UniProtKB-KW"/>
</dbReference>
<evidence type="ECO:0000313" key="2">
    <source>
        <dbReference type="EMBL" id="NOU49722.1"/>
    </source>
</evidence>
<reference evidence="2 3" key="1">
    <citation type="submission" date="2020-04" db="EMBL/GenBank/DDBJ databases">
        <title>Pseudoalteromonas caenipelagi sp. nov., isolated from a tidal flat.</title>
        <authorList>
            <person name="Park S."/>
            <person name="Yoon J.-H."/>
        </authorList>
    </citation>
    <scope>NUCLEOTIDE SEQUENCE [LARGE SCALE GENOMIC DNA]</scope>
    <source>
        <strain evidence="2 3">JBTF-M23</strain>
    </source>
</reference>
<sequence>MKPWQTAFIEQYRLSTDYIKDAAPIIAWLEQQINHSVRPYCLGINGAQGSGKSTLAAYLVAHLNESGYRAATVSIDDFYLSSNERKKRARQLHPLFATRGVPGTHDVALGQQVLADFKQGSSLQLPRFDKATDEPCATYLWPKHQQPLDILVFEGWCVGIAAQSNEQLIDPINQLEREDDENGHFRTLVNAFLASDYQPLFAHLDNLIYLDVGHFERVFKWRLQQEKQLIARTGKGMSERQIKYFIMFFQRLTEHGFDVLPQLCDLHVKALETHRFML</sequence>
<keyword evidence="2" id="KW-0418">Kinase</keyword>
<dbReference type="RefSeq" id="WP_171624778.1">
    <property type="nucleotide sequence ID" value="NZ_JABBPG010000001.1"/>
</dbReference>
<gene>
    <name evidence="2" type="ORF">HG263_04130</name>
</gene>
<dbReference type="Pfam" id="PF00485">
    <property type="entry name" value="PRK"/>
    <property type="match status" value="1"/>
</dbReference>
<organism evidence="2 3">
    <name type="scientific">Pseudoalteromonas caenipelagi</name>
    <dbReference type="NCBI Taxonomy" id="2726988"/>
    <lineage>
        <taxon>Bacteria</taxon>
        <taxon>Pseudomonadati</taxon>
        <taxon>Pseudomonadota</taxon>
        <taxon>Gammaproteobacteria</taxon>
        <taxon>Alteromonadales</taxon>
        <taxon>Pseudoalteromonadaceae</taxon>
        <taxon>Pseudoalteromonas</taxon>
    </lineage>
</organism>
<dbReference type="EMBL" id="JABBPG010000001">
    <property type="protein sequence ID" value="NOU49722.1"/>
    <property type="molecule type" value="Genomic_DNA"/>
</dbReference>
<accession>A0A849V8R4</accession>
<protein>
    <submittedName>
        <fullName evidence="2">Kinase</fullName>
    </submittedName>
</protein>
<dbReference type="Gene3D" id="3.40.50.300">
    <property type="entry name" value="P-loop containing nucleotide triphosphate hydrolases"/>
    <property type="match status" value="1"/>
</dbReference>
<evidence type="ECO:0000259" key="1">
    <source>
        <dbReference type="Pfam" id="PF00485"/>
    </source>
</evidence>
<dbReference type="SUPFAM" id="SSF52540">
    <property type="entry name" value="P-loop containing nucleoside triphosphate hydrolases"/>
    <property type="match status" value="1"/>
</dbReference>
<evidence type="ECO:0000313" key="3">
    <source>
        <dbReference type="Proteomes" id="UP000586305"/>
    </source>
</evidence>
<feature type="domain" description="Phosphoribulokinase/uridine kinase" evidence="1">
    <location>
        <begin position="42"/>
        <end position="156"/>
    </location>
</feature>
<proteinExistence type="predicted"/>
<dbReference type="AlphaFoldDB" id="A0A849V8R4"/>
<keyword evidence="2" id="KW-0808">Transferase</keyword>
<dbReference type="GO" id="GO:0005524">
    <property type="term" value="F:ATP binding"/>
    <property type="evidence" value="ECO:0007669"/>
    <property type="project" value="InterPro"/>
</dbReference>